<evidence type="ECO:0000256" key="1">
    <source>
        <dbReference type="SAM" id="MobiDB-lite"/>
    </source>
</evidence>
<name>A0A8J5XPJ6_DIALT</name>
<dbReference type="EMBL" id="JAGTXO010000007">
    <property type="protein sequence ID" value="KAG8466932.1"/>
    <property type="molecule type" value="Genomic_DNA"/>
</dbReference>
<gene>
    <name evidence="2" type="ORF">KFE25_008311</name>
</gene>
<sequence>MGYAREAEDEHDALLARPPLAAASAPARDRRACMAIVWLASLVGTALVFRAPADAGAACAATDAVSEPLPTYGTPPQLEYAAWPAAQTASSAQTMRAIGYGVKRPPRVDAERIARKLAALGAARAPTGGAAVLVIAGGFTGLGLGNTFCGLTAAAVVAEAIGAACLVTLGETYAKTLQKHVSDEYIFASPCQIVSLGELDELRAQTVVPVVKNTRWRIAGFWNVSGDGRRPAAGGAYVIDYGIKYRELVCMPRFDTAKLLAPPGMAAGEFWRRLRAKYEQWVHVSLRLPIEPHERRISAPAPPWEPRQGTLCGHMRLLHLESHRPAVRRGPPKGPSCGALDCGGLLSAFEAVHAKRPFASFFFTAGANCSHCLPDVAPTLLRDAERIESGHKSRHIVEKATFDDAEGAMADMRALSRCALVIVDDKAEGTFALSLAAAGRLTPCIDPLEMIERWQPGYGLGGHFAHVRGTVNLARWRARALCATTDPAAPVTPLPWPLAPNDLAALRDGIRFDVARPWDPAHLPPPGTPPPPGDEPYIPPACDFVMRGWDTPSGK</sequence>
<feature type="compositionally biased region" description="Pro residues" evidence="1">
    <location>
        <begin position="522"/>
        <end position="539"/>
    </location>
</feature>
<dbReference type="AlphaFoldDB" id="A0A8J5XPJ6"/>
<evidence type="ECO:0000313" key="3">
    <source>
        <dbReference type="Proteomes" id="UP000751190"/>
    </source>
</evidence>
<proteinExistence type="predicted"/>
<protein>
    <submittedName>
        <fullName evidence="2">Uncharacterized protein</fullName>
    </submittedName>
</protein>
<organism evidence="2 3">
    <name type="scientific">Diacronema lutheri</name>
    <name type="common">Unicellular marine alga</name>
    <name type="synonym">Monochrysis lutheri</name>
    <dbReference type="NCBI Taxonomy" id="2081491"/>
    <lineage>
        <taxon>Eukaryota</taxon>
        <taxon>Haptista</taxon>
        <taxon>Haptophyta</taxon>
        <taxon>Pavlovophyceae</taxon>
        <taxon>Pavlovales</taxon>
        <taxon>Pavlovaceae</taxon>
        <taxon>Diacronema</taxon>
    </lineage>
</organism>
<dbReference type="Proteomes" id="UP000751190">
    <property type="component" value="Unassembled WGS sequence"/>
</dbReference>
<keyword evidence="3" id="KW-1185">Reference proteome</keyword>
<reference evidence="2" key="1">
    <citation type="submission" date="2021-05" db="EMBL/GenBank/DDBJ databases">
        <title>The genome of the haptophyte Pavlova lutheri (Diacronema luteri, Pavlovales) - a model for lipid biosynthesis in eukaryotic algae.</title>
        <authorList>
            <person name="Hulatt C.J."/>
            <person name="Posewitz M.C."/>
        </authorList>
    </citation>
    <scope>NUCLEOTIDE SEQUENCE</scope>
    <source>
        <strain evidence="2">NIVA-4/92</strain>
    </source>
</reference>
<comment type="caution">
    <text evidence="2">The sequence shown here is derived from an EMBL/GenBank/DDBJ whole genome shotgun (WGS) entry which is preliminary data.</text>
</comment>
<accession>A0A8J5XPJ6</accession>
<evidence type="ECO:0000313" key="2">
    <source>
        <dbReference type="EMBL" id="KAG8466932.1"/>
    </source>
</evidence>
<feature type="region of interest" description="Disordered" evidence="1">
    <location>
        <begin position="517"/>
        <end position="539"/>
    </location>
</feature>